<comment type="caution">
    <text evidence="1">The sequence shown here is derived from an EMBL/GenBank/DDBJ whole genome shotgun (WGS) entry which is preliminary data.</text>
</comment>
<proteinExistence type="predicted"/>
<protein>
    <recommendedName>
        <fullName evidence="3">Outer membrane beta-barrel protein</fullName>
    </recommendedName>
</protein>
<reference evidence="1 2" key="1">
    <citation type="submission" date="2019-08" db="EMBL/GenBank/DDBJ databases">
        <authorList>
            <person name="Shi S."/>
        </authorList>
    </citation>
    <scope>NUCLEOTIDE SEQUENCE [LARGE SCALE GENOMIC DNA]</scope>
    <source>
        <strain evidence="1 2">GY10130</strain>
    </source>
</reference>
<sequence length="208" mass="23545">MGYGTFRMASMKEMQQTLIKAVEVKAKATDTFGPHLQLGFNLLTNLGENSRLGFFYEQSSTGGRIAYEDYSGEIKVDNIVTYKALGLKLDRSEPIGESRLGFVTGIEANVFFSELRYEIYSRVYDYQESSEEQYAALGIGVKPYAGIQYQTERFHTLLSVGYLASGNRAFHVPGEKDQYLVRNRNNDKLEPGWGGLRFNLTFTFPISF</sequence>
<name>A0A5C8KCR4_9BACT</name>
<dbReference type="AlphaFoldDB" id="A0A5C8KCR4"/>
<dbReference type="EMBL" id="VRTY01000011">
    <property type="protein sequence ID" value="TXK50785.1"/>
    <property type="molecule type" value="Genomic_DNA"/>
</dbReference>
<evidence type="ECO:0000313" key="1">
    <source>
        <dbReference type="EMBL" id="TXK50785.1"/>
    </source>
</evidence>
<dbReference type="OrthoDB" id="852489at2"/>
<accession>A0A5C8KCR4</accession>
<keyword evidence="2" id="KW-1185">Reference proteome</keyword>
<organism evidence="1 2">
    <name type="scientific">Pontibacter qinzhouensis</name>
    <dbReference type="NCBI Taxonomy" id="2603253"/>
    <lineage>
        <taxon>Bacteria</taxon>
        <taxon>Pseudomonadati</taxon>
        <taxon>Bacteroidota</taxon>
        <taxon>Cytophagia</taxon>
        <taxon>Cytophagales</taxon>
        <taxon>Hymenobacteraceae</taxon>
        <taxon>Pontibacter</taxon>
    </lineage>
</organism>
<evidence type="ECO:0000313" key="2">
    <source>
        <dbReference type="Proteomes" id="UP000321926"/>
    </source>
</evidence>
<evidence type="ECO:0008006" key="3">
    <source>
        <dbReference type="Google" id="ProtNLM"/>
    </source>
</evidence>
<gene>
    <name evidence="1" type="ORF">FVR03_04600</name>
</gene>
<dbReference type="Proteomes" id="UP000321926">
    <property type="component" value="Unassembled WGS sequence"/>
</dbReference>